<sequence>MVKHPSELPVNSRWAYRARKGQPLKQVRVVKLGVKHPKRAYIALVDVEEEGEEMWTPIGRLKCRWEDVDRFNEVEAKWVAIAAASGHASDVEAEVVELVFGCFDEAGSLNYWVGNHHGVTAVENPASFQVRHSIPLEEFLGSLCFEDNGAIIISLQDTLELARRLAVSDPEKIQYALDVELGKASEEHLEDVSFGKVGKKRWTWNGTSTRPRIDDLTEAAAIIRGWIGASQVQDWDELLALRAEVARLSSIISKASGVLHAHGLIRDTASIRRLHGPTRFPVPRLKSYFEMSKEMNEGLKAHSNVENAED</sequence>
<proteinExistence type="predicted"/>
<dbReference type="EMBL" id="CP165735">
    <property type="protein sequence ID" value="XDV71946.1"/>
    <property type="molecule type" value="Genomic_DNA"/>
</dbReference>
<dbReference type="AlphaFoldDB" id="A0AB39YSP3"/>
<accession>A0AB39YSP3</accession>
<gene>
    <name evidence="1" type="ORF">ABQM86_01785</name>
</gene>
<name>A0AB39YSP3_9MICC</name>
<dbReference type="RefSeq" id="WP_369745789.1">
    <property type="nucleotide sequence ID" value="NZ_CP165735.1"/>
</dbReference>
<protein>
    <submittedName>
        <fullName evidence="1">Uncharacterized protein</fullName>
    </submittedName>
</protein>
<evidence type="ECO:0000313" key="1">
    <source>
        <dbReference type="EMBL" id="XDV71946.1"/>
    </source>
</evidence>
<reference evidence="1" key="1">
    <citation type="submission" date="2024-07" db="EMBL/GenBank/DDBJ databases">
        <authorList>
            <person name="Li J."/>
            <person name="Wei H."/>
            <person name="Ma J."/>
        </authorList>
    </citation>
    <scope>NUCLEOTIDE SEQUENCE</scope>
    <source>
        <strain evidence="1">AMU7</strain>
    </source>
</reference>
<organism evidence="1">
    <name type="scientific">Paenarthrobacter sp. AMU7</name>
    <dbReference type="NCBI Taxonomy" id="3162492"/>
    <lineage>
        <taxon>Bacteria</taxon>
        <taxon>Bacillati</taxon>
        <taxon>Actinomycetota</taxon>
        <taxon>Actinomycetes</taxon>
        <taxon>Micrococcales</taxon>
        <taxon>Micrococcaceae</taxon>
        <taxon>Paenarthrobacter</taxon>
    </lineage>
</organism>